<comment type="caution">
    <text evidence="1">The sequence shown here is derived from an EMBL/GenBank/DDBJ whole genome shotgun (WGS) entry which is preliminary data.</text>
</comment>
<dbReference type="RefSeq" id="WP_116427579.1">
    <property type="nucleotide sequence ID" value="NZ_BGZL01000005.1"/>
</dbReference>
<evidence type="ECO:0000313" key="2">
    <source>
        <dbReference type="Proteomes" id="UP000265354"/>
    </source>
</evidence>
<proteinExistence type="predicted"/>
<evidence type="ECO:0008006" key="3">
    <source>
        <dbReference type="Google" id="ProtNLM"/>
    </source>
</evidence>
<dbReference type="AlphaFoldDB" id="A0A388SWL0"/>
<reference evidence="1 2" key="1">
    <citation type="submission" date="2018-07" db="EMBL/GenBank/DDBJ databases">
        <title>Whole Genome Shotgun Sequence of Streptomyces spongiicola strain 531S.</title>
        <authorList>
            <person name="Dohra H."/>
            <person name="Kodani S."/>
        </authorList>
    </citation>
    <scope>NUCLEOTIDE SEQUENCE [LARGE SCALE GENOMIC DNA]</scope>
    <source>
        <strain evidence="1 2">531S</strain>
    </source>
</reference>
<dbReference type="Proteomes" id="UP000265354">
    <property type="component" value="Unassembled WGS sequence"/>
</dbReference>
<accession>A0A388SWL0</accession>
<protein>
    <recommendedName>
        <fullName evidence="3">DNA-binding protein</fullName>
    </recommendedName>
</protein>
<sequence>MNDLPTLDEVRGWPATCEVTKAARALGCSRSQLYAQIKRGDAPVRVLTFGTRVRVVTE</sequence>
<evidence type="ECO:0000313" key="1">
    <source>
        <dbReference type="EMBL" id="GBQ01027.1"/>
    </source>
</evidence>
<organism evidence="1 2">
    <name type="scientific">Streptomyces spongiicola</name>
    <dbReference type="NCBI Taxonomy" id="1690221"/>
    <lineage>
        <taxon>Bacteria</taxon>
        <taxon>Bacillati</taxon>
        <taxon>Actinomycetota</taxon>
        <taxon>Actinomycetes</taxon>
        <taxon>Kitasatosporales</taxon>
        <taxon>Streptomycetaceae</taxon>
        <taxon>Streptomyces</taxon>
    </lineage>
</organism>
<gene>
    <name evidence="1" type="ORF">SSP531S_24570</name>
</gene>
<dbReference type="EMBL" id="BGZL01000005">
    <property type="protein sequence ID" value="GBQ01027.1"/>
    <property type="molecule type" value="Genomic_DNA"/>
</dbReference>
<name>A0A388SWL0_9ACTN</name>